<dbReference type="NCBIfam" id="TIGR00176">
    <property type="entry name" value="mobB"/>
    <property type="match status" value="1"/>
</dbReference>
<dbReference type="Pfam" id="PF03205">
    <property type="entry name" value="MobB"/>
    <property type="match status" value="1"/>
</dbReference>
<protein>
    <submittedName>
        <fullName evidence="2">Molybdopterin-guanine dinucleotide biosynthesis protein B</fullName>
    </submittedName>
</protein>
<evidence type="ECO:0000313" key="3">
    <source>
        <dbReference type="Proteomes" id="UP000318521"/>
    </source>
</evidence>
<proteinExistence type="predicted"/>
<evidence type="ECO:0000313" key="2">
    <source>
        <dbReference type="EMBL" id="TSB45361.1"/>
    </source>
</evidence>
<dbReference type="Proteomes" id="UP000318521">
    <property type="component" value="Unassembled WGS sequence"/>
</dbReference>
<dbReference type="GO" id="GO:0005525">
    <property type="term" value="F:GTP binding"/>
    <property type="evidence" value="ECO:0007669"/>
    <property type="project" value="InterPro"/>
</dbReference>
<keyword evidence="3" id="KW-1185">Reference proteome</keyword>
<dbReference type="InterPro" id="IPR027417">
    <property type="entry name" value="P-loop_NTPase"/>
</dbReference>
<dbReference type="SUPFAM" id="SSF52540">
    <property type="entry name" value="P-loop containing nucleoside triphosphate hydrolases"/>
    <property type="match status" value="1"/>
</dbReference>
<dbReference type="PANTHER" id="PTHR40072:SF1">
    <property type="entry name" value="MOLYBDOPTERIN-GUANINE DINUCLEOTIDE BIOSYNTHESIS ADAPTER PROTEIN"/>
    <property type="match status" value="1"/>
</dbReference>
<evidence type="ECO:0000259" key="1">
    <source>
        <dbReference type="Pfam" id="PF03205"/>
    </source>
</evidence>
<organism evidence="2 3">
    <name type="scientific">Alkalicoccobacillus porphyridii</name>
    <dbReference type="NCBI Taxonomy" id="2597270"/>
    <lineage>
        <taxon>Bacteria</taxon>
        <taxon>Bacillati</taxon>
        <taxon>Bacillota</taxon>
        <taxon>Bacilli</taxon>
        <taxon>Bacillales</taxon>
        <taxon>Bacillaceae</taxon>
        <taxon>Alkalicoccobacillus</taxon>
    </lineage>
</organism>
<sequence>MAVGKPLIIQIVGYQNSGKTTLLCKLVDMAVKEGWRVGTLKHHGHGGRPLLEGQGKDSYKHYAAGATVSAVEGEGTLQLTARVEAGNPEATLELYRQMEIDLILVEGYKGWKYPKVVLLRDQEDVRLLKELEQIVAIISKGNLVISESPYFLREDESNYLSWLGEYMRGHLHE</sequence>
<accession>A0A553ZV45</accession>
<dbReference type="CDD" id="cd03116">
    <property type="entry name" value="MobB"/>
    <property type="match status" value="1"/>
</dbReference>
<gene>
    <name evidence="2" type="primary">mobB</name>
    <name evidence="2" type="ORF">FN960_16840</name>
</gene>
<dbReference type="PANTHER" id="PTHR40072">
    <property type="entry name" value="MOLYBDOPTERIN-GUANINE DINUCLEOTIDE BIOSYNTHESIS ADAPTER PROTEIN-RELATED"/>
    <property type="match status" value="1"/>
</dbReference>
<dbReference type="RefSeq" id="WP_143850023.1">
    <property type="nucleotide sequence ID" value="NZ_VLXZ01000012.1"/>
</dbReference>
<dbReference type="EMBL" id="VLXZ01000012">
    <property type="protein sequence ID" value="TSB45361.1"/>
    <property type="molecule type" value="Genomic_DNA"/>
</dbReference>
<dbReference type="GO" id="GO:0006777">
    <property type="term" value="P:Mo-molybdopterin cofactor biosynthetic process"/>
    <property type="evidence" value="ECO:0007669"/>
    <property type="project" value="InterPro"/>
</dbReference>
<name>A0A553ZV45_9BACI</name>
<reference evidence="2 3" key="1">
    <citation type="submission" date="2019-07" db="EMBL/GenBank/DDBJ databases">
        <authorList>
            <person name="Park Y.J."/>
            <person name="Jeong S.E."/>
            <person name="Jung H.S."/>
        </authorList>
    </citation>
    <scope>NUCLEOTIDE SEQUENCE [LARGE SCALE GENOMIC DNA]</scope>
    <source>
        <strain evidence="3">P16(2019)</strain>
    </source>
</reference>
<dbReference type="AlphaFoldDB" id="A0A553ZV45"/>
<dbReference type="InterPro" id="IPR004435">
    <property type="entry name" value="MobB_dom"/>
</dbReference>
<dbReference type="OrthoDB" id="9786803at2"/>
<dbReference type="Gene3D" id="3.40.50.300">
    <property type="entry name" value="P-loop containing nucleotide triphosphate hydrolases"/>
    <property type="match status" value="1"/>
</dbReference>
<dbReference type="InterPro" id="IPR052539">
    <property type="entry name" value="MGD_biosynthesis_adapter"/>
</dbReference>
<feature type="domain" description="Molybdopterin-guanine dinucleotide biosynthesis protein B (MobB)" evidence="1">
    <location>
        <begin position="8"/>
        <end position="139"/>
    </location>
</feature>
<comment type="caution">
    <text evidence="2">The sequence shown here is derived from an EMBL/GenBank/DDBJ whole genome shotgun (WGS) entry which is preliminary data.</text>
</comment>